<reference evidence="3 4" key="1">
    <citation type="journal article" name="Sci. Rep.">
        <title>Telomere-to-telomere assembled and centromere annotated genomes of the two main subspecies of the button mushroom Agaricus bisporus reveal especially polymorphic chromosome ends.</title>
        <authorList>
            <person name="Sonnenberg A.S.M."/>
            <person name="Sedaghat-Telgerd N."/>
            <person name="Lavrijssen B."/>
            <person name="Ohm R.A."/>
            <person name="Hendrickx P.M."/>
            <person name="Scholtmeijer K."/>
            <person name="Baars J.J.P."/>
            <person name="van Peer A."/>
        </authorList>
    </citation>
    <scope>NUCLEOTIDE SEQUENCE [LARGE SCALE GENOMIC DNA]</scope>
    <source>
        <strain evidence="3 4">H119_p4</strain>
    </source>
</reference>
<protein>
    <recommendedName>
        <fullName evidence="2">DRBM domain-containing protein</fullName>
    </recommendedName>
</protein>
<proteinExistence type="predicted"/>
<evidence type="ECO:0000259" key="2">
    <source>
        <dbReference type="PROSITE" id="PS50137"/>
    </source>
</evidence>
<dbReference type="OMA" id="PQWTSTC"/>
<dbReference type="InterPro" id="IPR014720">
    <property type="entry name" value="dsRBD_dom"/>
</dbReference>
<dbReference type="Gene3D" id="3.30.160.20">
    <property type="match status" value="1"/>
</dbReference>
<dbReference type="Pfam" id="PF00035">
    <property type="entry name" value="dsrm"/>
    <property type="match status" value="1"/>
</dbReference>
<dbReference type="PROSITE" id="PS50137">
    <property type="entry name" value="DS_RBD"/>
    <property type="match status" value="1"/>
</dbReference>
<dbReference type="CDD" id="cd00048">
    <property type="entry name" value="DSRM_SF"/>
    <property type="match status" value="1"/>
</dbReference>
<gene>
    <name evidence="3" type="ORF">Agabi119p4_366</name>
</gene>
<dbReference type="EMBL" id="JABXXO010000001">
    <property type="protein sequence ID" value="KAF7784201.1"/>
    <property type="molecule type" value="Genomic_DNA"/>
</dbReference>
<dbReference type="Proteomes" id="UP000629468">
    <property type="component" value="Unassembled WGS sequence"/>
</dbReference>
<comment type="caution">
    <text evidence="3">The sequence shown here is derived from an EMBL/GenBank/DDBJ whole genome shotgun (WGS) entry which is preliminary data.</text>
</comment>
<organism evidence="3 4">
    <name type="scientific">Agaricus bisporus var. burnettii</name>
    <dbReference type="NCBI Taxonomy" id="192524"/>
    <lineage>
        <taxon>Eukaryota</taxon>
        <taxon>Fungi</taxon>
        <taxon>Dikarya</taxon>
        <taxon>Basidiomycota</taxon>
        <taxon>Agaricomycotina</taxon>
        <taxon>Agaricomycetes</taxon>
        <taxon>Agaricomycetidae</taxon>
        <taxon>Agaricales</taxon>
        <taxon>Agaricineae</taxon>
        <taxon>Agaricaceae</taxon>
        <taxon>Agaricus</taxon>
    </lineage>
</organism>
<feature type="domain" description="DRBM" evidence="2">
    <location>
        <begin position="4"/>
        <end position="73"/>
    </location>
</feature>
<accession>A0A8H7FAP6</accession>
<name>A0A8H7FAP6_AGABI</name>
<keyword evidence="1" id="KW-0694">RNA-binding</keyword>
<sequence>MPESGQSALNNYLQKRGRLSDLSWIDIQEGLKHTPQWTSICKIQDVERATGTGTKKNIARDMAADAVLVLLREEEDTT</sequence>
<dbReference type="SUPFAM" id="SSF54768">
    <property type="entry name" value="dsRNA-binding domain-like"/>
    <property type="match status" value="1"/>
</dbReference>
<dbReference type="GO" id="GO:0003723">
    <property type="term" value="F:RNA binding"/>
    <property type="evidence" value="ECO:0007669"/>
    <property type="project" value="UniProtKB-UniRule"/>
</dbReference>
<evidence type="ECO:0000313" key="3">
    <source>
        <dbReference type="EMBL" id="KAF7784201.1"/>
    </source>
</evidence>
<dbReference type="AlphaFoldDB" id="A0A8H7FAP6"/>
<evidence type="ECO:0000256" key="1">
    <source>
        <dbReference type="PROSITE-ProRule" id="PRU00266"/>
    </source>
</evidence>
<evidence type="ECO:0000313" key="4">
    <source>
        <dbReference type="Proteomes" id="UP000629468"/>
    </source>
</evidence>